<dbReference type="EMBL" id="PDOB01000015">
    <property type="protein sequence ID" value="PIL39678.1"/>
    <property type="molecule type" value="Genomic_DNA"/>
</dbReference>
<accession>A0A2G8T1W0</accession>
<protein>
    <recommendedName>
        <fullName evidence="4">DUF3016 domain-containing protein</fullName>
    </recommendedName>
</protein>
<evidence type="ECO:0000256" key="1">
    <source>
        <dbReference type="SAM" id="SignalP"/>
    </source>
</evidence>
<keyword evidence="3" id="KW-1185">Reference proteome</keyword>
<dbReference type="RefSeq" id="WP_099916094.1">
    <property type="nucleotide sequence ID" value="NZ_BMHS01000022.1"/>
</dbReference>
<evidence type="ECO:0000313" key="3">
    <source>
        <dbReference type="Proteomes" id="UP000228593"/>
    </source>
</evidence>
<keyword evidence="1" id="KW-0732">Signal</keyword>
<feature type="signal peptide" evidence="1">
    <location>
        <begin position="1"/>
        <end position="23"/>
    </location>
</feature>
<organism evidence="2 3">
    <name type="scientific">Massilia psychrophila</name>
    <dbReference type="NCBI Taxonomy" id="1603353"/>
    <lineage>
        <taxon>Bacteria</taxon>
        <taxon>Pseudomonadati</taxon>
        <taxon>Pseudomonadota</taxon>
        <taxon>Betaproteobacteria</taxon>
        <taxon>Burkholderiales</taxon>
        <taxon>Oxalobacteraceae</taxon>
        <taxon>Telluria group</taxon>
        <taxon>Massilia</taxon>
    </lineage>
</organism>
<name>A0A2G8T1W0_9BURK</name>
<gene>
    <name evidence="2" type="ORF">CR103_11310</name>
</gene>
<dbReference type="OrthoDB" id="195620at2"/>
<dbReference type="InterPro" id="IPR021557">
    <property type="entry name" value="DUF3016"/>
</dbReference>
<dbReference type="Proteomes" id="UP000228593">
    <property type="component" value="Unassembled WGS sequence"/>
</dbReference>
<evidence type="ECO:0008006" key="4">
    <source>
        <dbReference type="Google" id="ProtNLM"/>
    </source>
</evidence>
<feature type="chain" id="PRO_5013930172" description="DUF3016 domain-containing protein" evidence="1">
    <location>
        <begin position="24"/>
        <end position="162"/>
    </location>
</feature>
<reference evidence="2 3" key="1">
    <citation type="submission" date="2017-10" db="EMBL/GenBank/DDBJ databases">
        <title>Massilia psychrophilum sp. nov., a novel purple-pigmented bacterium isolated from Tianshan glacier, Xinjiang Municipality, China.</title>
        <authorList>
            <person name="Wang H."/>
        </authorList>
    </citation>
    <scope>NUCLEOTIDE SEQUENCE [LARGE SCALE GENOMIC DNA]</scope>
    <source>
        <strain evidence="2 3">JCM 30813</strain>
    </source>
</reference>
<sequence>MNMLLKKMALAGLFALSAGGASAAVTVAFSHPEKYGDLPFSPSDREQVLKDLGEYFVSLSRDLPPGQELRVEVTDLDMAGRIYPNFRGQDLRVLRGRADWPRMALRYSLESNGRVISSGEENLSDMAYLERINRYSDGDTLRYEKRMIGDWFKNKFVVRRQG</sequence>
<evidence type="ECO:0000313" key="2">
    <source>
        <dbReference type="EMBL" id="PIL39678.1"/>
    </source>
</evidence>
<dbReference type="Pfam" id="PF11454">
    <property type="entry name" value="DUF3016"/>
    <property type="match status" value="1"/>
</dbReference>
<proteinExistence type="predicted"/>
<dbReference type="AlphaFoldDB" id="A0A2G8T1W0"/>
<comment type="caution">
    <text evidence="2">The sequence shown here is derived from an EMBL/GenBank/DDBJ whole genome shotgun (WGS) entry which is preliminary data.</text>
</comment>